<sequence length="796" mass="90157">MTNPLTTSEALHTADFTPATLKRTNQNVFTQSEGAKKRKKCYRMSDFTPNITSRRYFQPTRKLFEDNTENNDRSLSREYCVSNTVSSIAITNDREYLVAGFCSGTIFLYPLQADYAANFPEGILLDQITARGIYTQLMLRVVVSDDDCFIFAGVYRGSTEIRAIKIDSIQIPDISRKQSEIIKECDVEMDAERGPVATSTSYTFSDAKLKGFAAAMSIGTSSSEYRLLCGLGIKNIHIWRFYRNCDNWAWECIFDKQSNGISLELLGFFPGENNTIISKSEHQCIRMWELEPASVHTSGLLTKRVHKDIKNTTDAFALHENLIYCGTDTLSILDLHTGERIEHNLPQVDTAHAADHPKSRRFRRSGTSESTVRHMRTVAQISSWENSPFSVGMCSDGSVFLHNHKNTHLGMATPLQYISGYESFFQDPTLTFQAQFSDLTRMNNANGVLAILPRLSKVNVLSDEWERRQNWLVAAANQSVLRVRTLAACMDEEALNREDRIVSSGSEHFAGSPSQCASSSEEEWDGGVLCKNTFDTNVSGKETDTLLQEYCSTPDTIDKGDVPVEIVHTGVPDDQSRTPLNNRSKHCDLILATNRNKSWKIDSAVPDSTKHDDVLGKNDEEYNNQHEQKRFGRRAVARALLCLEDDIGTEKKRIEQMKAKTIETDELRYQCQPCASSQSIYAKGDTTLLEISRLRKDQSLPPSPLPNDSVRLMEQEVLLSQFVLQWQRHYVCRNTSNDNLSNSVKLEPSISNWGLDRSERFIAQTKQLHGLQLLEAKAHHAMIEYESRQIYHKQHK</sequence>
<name>F0WYH8_9STRA</name>
<organism evidence="2">
    <name type="scientific">Albugo laibachii Nc14</name>
    <dbReference type="NCBI Taxonomy" id="890382"/>
    <lineage>
        <taxon>Eukaryota</taxon>
        <taxon>Sar</taxon>
        <taxon>Stramenopiles</taxon>
        <taxon>Oomycota</taxon>
        <taxon>Peronosporomycetes</taxon>
        <taxon>Albuginales</taxon>
        <taxon>Albuginaceae</taxon>
        <taxon>Albugo</taxon>
    </lineage>
</organism>
<dbReference type="EMBL" id="FR824427">
    <property type="protein sequence ID" value="CCA26533.1"/>
    <property type="molecule type" value="Genomic_DNA"/>
</dbReference>
<evidence type="ECO:0000313" key="2">
    <source>
        <dbReference type="EMBL" id="CCA26533.1"/>
    </source>
</evidence>
<dbReference type="SUPFAM" id="SSF50978">
    <property type="entry name" value="WD40 repeat-like"/>
    <property type="match status" value="1"/>
</dbReference>
<protein>
    <submittedName>
        <fullName evidence="2">Uncharacterized protein AlNc14C383G11239</fullName>
    </submittedName>
</protein>
<dbReference type="AlphaFoldDB" id="F0WYH8"/>
<accession>F0WYH8</accession>
<evidence type="ECO:0000256" key="1">
    <source>
        <dbReference type="SAM" id="MobiDB-lite"/>
    </source>
</evidence>
<dbReference type="HOGENOM" id="CLU_353171_0_0_1"/>
<proteinExistence type="predicted"/>
<reference evidence="2" key="2">
    <citation type="submission" date="2011-02" db="EMBL/GenBank/DDBJ databases">
        <authorList>
            <person name="MacLean D."/>
        </authorList>
    </citation>
    <scope>NUCLEOTIDE SEQUENCE</scope>
</reference>
<dbReference type="InterPro" id="IPR036322">
    <property type="entry name" value="WD40_repeat_dom_sf"/>
</dbReference>
<gene>
    <name evidence="2" type="primary">AlNc14C383G11239</name>
    <name evidence="2" type="ORF">ALNC14_126770</name>
</gene>
<feature type="region of interest" description="Disordered" evidence="1">
    <location>
        <begin position="348"/>
        <end position="369"/>
    </location>
</feature>
<reference evidence="2" key="1">
    <citation type="journal article" date="2011" name="PLoS Biol.">
        <title>Gene gain and loss during evolution of obligate parasitism in the white rust pathogen of Arabidopsis thaliana.</title>
        <authorList>
            <person name="Kemen E."/>
            <person name="Gardiner A."/>
            <person name="Schultz-Larsen T."/>
            <person name="Kemen A.C."/>
            <person name="Balmuth A.L."/>
            <person name="Robert-Seilaniantz A."/>
            <person name="Bailey K."/>
            <person name="Holub E."/>
            <person name="Studholme D.J."/>
            <person name="Maclean D."/>
            <person name="Jones J.D."/>
        </authorList>
    </citation>
    <scope>NUCLEOTIDE SEQUENCE</scope>
</reference>